<organism evidence="1">
    <name type="scientific">hydrothermal vent metagenome</name>
    <dbReference type="NCBI Taxonomy" id="652676"/>
    <lineage>
        <taxon>unclassified sequences</taxon>
        <taxon>metagenomes</taxon>
        <taxon>ecological metagenomes</taxon>
    </lineage>
</organism>
<protein>
    <submittedName>
        <fullName evidence="1">Uncharacterized protein</fullName>
    </submittedName>
</protein>
<gene>
    <name evidence="1" type="ORF">MGWOODY_Mmi2187</name>
</gene>
<sequence length="143" mass="16868">MSKWTKGEFVEALRSNCSREIAKIGERIIEFSEEHASEMSWGRGDGHGTFTFRCNSDFGMLPIFHMTSDGQLNLQVNFLREKELPKQVMRDMIVKMESNFLRDYDAFSYPVDSYEEMEYMFHTYNQVDKFLSTVEGVVYRLKQ</sequence>
<proteinExistence type="predicted"/>
<dbReference type="AlphaFoldDB" id="A0A160VII5"/>
<dbReference type="EMBL" id="FAXC01000432">
    <property type="protein sequence ID" value="CUV10543.1"/>
    <property type="molecule type" value="Genomic_DNA"/>
</dbReference>
<name>A0A160VII5_9ZZZZ</name>
<reference evidence="1" key="1">
    <citation type="submission" date="2015-10" db="EMBL/GenBank/DDBJ databases">
        <authorList>
            <person name="Gilbert D.G."/>
        </authorList>
    </citation>
    <scope>NUCLEOTIDE SEQUENCE</scope>
</reference>
<evidence type="ECO:0000313" key="1">
    <source>
        <dbReference type="EMBL" id="CUV10543.1"/>
    </source>
</evidence>
<accession>A0A160VII5</accession>